<accession>A0ABU9BP79</accession>
<dbReference type="Proteomes" id="UP001371218">
    <property type="component" value="Unassembled WGS sequence"/>
</dbReference>
<protein>
    <submittedName>
        <fullName evidence="1">Heme-binding protein</fullName>
    </submittedName>
</protein>
<dbReference type="PANTHER" id="PTHR34309">
    <property type="entry name" value="SLR1406 PROTEIN"/>
    <property type="match status" value="1"/>
</dbReference>
<gene>
    <name evidence="1" type="ORF">AACH06_13070</name>
</gene>
<keyword evidence="2" id="KW-1185">Reference proteome</keyword>
<dbReference type="SUPFAM" id="SSF143744">
    <property type="entry name" value="GlcG-like"/>
    <property type="match status" value="1"/>
</dbReference>
<evidence type="ECO:0000313" key="2">
    <source>
        <dbReference type="Proteomes" id="UP001371218"/>
    </source>
</evidence>
<dbReference type="RefSeq" id="WP_341426135.1">
    <property type="nucleotide sequence ID" value="NZ_JBBUTG010000006.1"/>
</dbReference>
<dbReference type="Gene3D" id="3.30.450.150">
    <property type="entry name" value="Haem-degrading domain"/>
    <property type="match status" value="1"/>
</dbReference>
<dbReference type="InterPro" id="IPR052517">
    <property type="entry name" value="GlcG_carb_metab_protein"/>
</dbReference>
<dbReference type="EMBL" id="JBBUTG010000006">
    <property type="protein sequence ID" value="MEK8031752.1"/>
    <property type="molecule type" value="Genomic_DNA"/>
</dbReference>
<reference evidence="1 2" key="1">
    <citation type="submission" date="2024-04" db="EMBL/GenBank/DDBJ databases">
        <title>Novel species of the genus Ideonella isolated from streams.</title>
        <authorList>
            <person name="Lu H."/>
        </authorList>
    </citation>
    <scope>NUCLEOTIDE SEQUENCE [LARGE SCALE GENOMIC DNA]</scope>
    <source>
        <strain evidence="1 2">DXS29W</strain>
    </source>
</reference>
<comment type="caution">
    <text evidence="1">The sequence shown here is derived from an EMBL/GenBank/DDBJ whole genome shotgun (WGS) entry which is preliminary data.</text>
</comment>
<dbReference type="Pfam" id="PF03928">
    <property type="entry name" value="HbpS-like"/>
    <property type="match status" value="1"/>
</dbReference>
<sequence length="148" mass="14981">MNPTTSALTYSTIALTRDAALSLASAARAASQAMGIDVSIAITDAAGHLKAFERSDRAGLLTAEVAIDKAWTAASFGVGTDVWNRILQDGQIAQLAHRPRLVAVAGGCPIVAQGQVVGAIGISGGTAQQDHDAAITALKSLGFEVAPS</sequence>
<dbReference type="PANTHER" id="PTHR34309:SF1">
    <property type="entry name" value="PROTEIN GLCG"/>
    <property type="match status" value="1"/>
</dbReference>
<evidence type="ECO:0000313" key="1">
    <source>
        <dbReference type="EMBL" id="MEK8031752.1"/>
    </source>
</evidence>
<proteinExistence type="predicted"/>
<dbReference type="InterPro" id="IPR005624">
    <property type="entry name" value="PduO/GlcC-like"/>
</dbReference>
<organism evidence="1 2">
    <name type="scientific">Ideonella lacteola</name>
    <dbReference type="NCBI Taxonomy" id="2984193"/>
    <lineage>
        <taxon>Bacteria</taxon>
        <taxon>Pseudomonadati</taxon>
        <taxon>Pseudomonadota</taxon>
        <taxon>Betaproteobacteria</taxon>
        <taxon>Burkholderiales</taxon>
        <taxon>Sphaerotilaceae</taxon>
        <taxon>Ideonella</taxon>
    </lineage>
</organism>
<name>A0ABU9BP79_9BURK</name>
<dbReference type="InterPro" id="IPR038084">
    <property type="entry name" value="PduO/GlcC-like_sf"/>
</dbReference>